<reference evidence="1 2" key="1">
    <citation type="journal article" date="2016" name="Nat. Commun.">
        <title>Thousands of microbial genomes shed light on interconnected biogeochemical processes in an aquifer system.</title>
        <authorList>
            <person name="Anantharaman K."/>
            <person name="Brown C.T."/>
            <person name="Hug L.A."/>
            <person name="Sharon I."/>
            <person name="Castelle C.J."/>
            <person name="Probst A.J."/>
            <person name="Thomas B.C."/>
            <person name="Singh A."/>
            <person name="Wilkins M.J."/>
            <person name="Karaoz U."/>
            <person name="Brodie E.L."/>
            <person name="Williams K.H."/>
            <person name="Hubbard S.S."/>
            <person name="Banfield J.F."/>
        </authorList>
    </citation>
    <scope>NUCLEOTIDE SEQUENCE [LARGE SCALE GENOMIC DNA]</scope>
</reference>
<organism evidence="1 2">
    <name type="scientific">Candidatus Yanofskybacteria bacterium RIFCSPHIGHO2_02_FULL_41_11</name>
    <dbReference type="NCBI Taxonomy" id="1802675"/>
    <lineage>
        <taxon>Bacteria</taxon>
        <taxon>Candidatus Yanofskyibacteriota</taxon>
    </lineage>
</organism>
<dbReference type="Proteomes" id="UP000177167">
    <property type="component" value="Unassembled WGS sequence"/>
</dbReference>
<name>A0A1F8F680_9BACT</name>
<dbReference type="EMBL" id="MGJP01000056">
    <property type="protein sequence ID" value="OGN08667.1"/>
    <property type="molecule type" value="Genomic_DNA"/>
</dbReference>
<comment type="caution">
    <text evidence="1">The sequence shown here is derived from an EMBL/GenBank/DDBJ whole genome shotgun (WGS) entry which is preliminary data.</text>
</comment>
<dbReference type="CDD" id="cd22231">
    <property type="entry name" value="RHH_NikR_HicB-like"/>
    <property type="match status" value="1"/>
</dbReference>
<dbReference type="SUPFAM" id="SSF47598">
    <property type="entry name" value="Ribbon-helix-helix"/>
    <property type="match status" value="1"/>
</dbReference>
<evidence type="ECO:0008006" key="3">
    <source>
        <dbReference type="Google" id="ProtNLM"/>
    </source>
</evidence>
<dbReference type="AlphaFoldDB" id="A0A1F8F680"/>
<sequence length="70" mass="8655">MYYMRQIINISLPEQMAKMVGREVKKNKFASTSEYFRHLIRSRELAKELYKMREEFPKGWKKLRSLRDLR</sequence>
<evidence type="ECO:0000313" key="1">
    <source>
        <dbReference type="EMBL" id="OGN08667.1"/>
    </source>
</evidence>
<proteinExistence type="predicted"/>
<evidence type="ECO:0000313" key="2">
    <source>
        <dbReference type="Proteomes" id="UP000177167"/>
    </source>
</evidence>
<protein>
    <recommendedName>
        <fullName evidence="3">Ribbon-helix-helix protein CopG domain-containing protein</fullName>
    </recommendedName>
</protein>
<accession>A0A1F8F680</accession>
<dbReference type="InterPro" id="IPR010985">
    <property type="entry name" value="Ribbon_hlx_hlx"/>
</dbReference>
<dbReference type="GO" id="GO:0006355">
    <property type="term" value="P:regulation of DNA-templated transcription"/>
    <property type="evidence" value="ECO:0007669"/>
    <property type="project" value="InterPro"/>
</dbReference>
<gene>
    <name evidence="1" type="ORF">A3J46_01640</name>
</gene>